<dbReference type="STRING" id="1802730.A2591_00515"/>
<organism evidence="4 5">
    <name type="scientific">Candidatus Yonathbacteria bacterium RIFOXYD1_FULL_52_36</name>
    <dbReference type="NCBI Taxonomy" id="1802730"/>
    <lineage>
        <taxon>Bacteria</taxon>
        <taxon>Candidatus Yonathiibacteriota</taxon>
    </lineage>
</organism>
<dbReference type="SUPFAM" id="SSF102405">
    <property type="entry name" value="MCP/YpsA-like"/>
    <property type="match status" value="1"/>
</dbReference>
<dbReference type="InterPro" id="IPR041614">
    <property type="entry name" value="DprA_WH"/>
</dbReference>
<dbReference type="Proteomes" id="UP000178168">
    <property type="component" value="Unassembled WGS sequence"/>
</dbReference>
<dbReference type="InterPro" id="IPR036388">
    <property type="entry name" value="WH-like_DNA-bd_sf"/>
</dbReference>
<comment type="caution">
    <text evidence="4">The sequence shown here is derived from an EMBL/GenBank/DDBJ whole genome shotgun (WGS) entry which is preliminary data.</text>
</comment>
<gene>
    <name evidence="4" type="ORF">A2591_00515</name>
</gene>
<sequence>MHRDIAALDPGDFPPQLLEIPQPPKELWVRGMLPSFDRPVLTVVGSRAATSYGRDACRALIKGLSGTDTIIVSGLALGIDAIAHEAALDAGLATVAVPGSGLSDAVLYPRNNLSLARRILEHGGALFSEYDPDMRAATWTFPQRNRIMAGLSRAVLVIEAEEKSGTLITARMAVDYNRDVFAVPGAIHTPTARGTNMLIRQGATPITSADDLRDALGFERSTTSTQLDLSHLSPEEQRVIAFLREPITRDELIRALKLPARDAIVLLSAMEIKGLIKEELGMVRIGL</sequence>
<dbReference type="PANTHER" id="PTHR43022">
    <property type="entry name" value="PROTEIN SMF"/>
    <property type="match status" value="1"/>
</dbReference>
<dbReference type="PANTHER" id="PTHR43022:SF1">
    <property type="entry name" value="PROTEIN SMF"/>
    <property type="match status" value="1"/>
</dbReference>
<dbReference type="NCBIfam" id="TIGR00732">
    <property type="entry name" value="dprA"/>
    <property type="match status" value="1"/>
</dbReference>
<feature type="domain" description="Smf/DprA SLOG" evidence="2">
    <location>
        <begin position="10"/>
        <end position="215"/>
    </location>
</feature>
<evidence type="ECO:0000259" key="2">
    <source>
        <dbReference type="Pfam" id="PF02481"/>
    </source>
</evidence>
<dbReference type="Pfam" id="PF17782">
    <property type="entry name" value="WHD_DprA"/>
    <property type="match status" value="1"/>
</dbReference>
<evidence type="ECO:0000256" key="1">
    <source>
        <dbReference type="ARBA" id="ARBA00006525"/>
    </source>
</evidence>
<dbReference type="EMBL" id="MHUZ01000015">
    <property type="protein sequence ID" value="OHA85814.1"/>
    <property type="molecule type" value="Genomic_DNA"/>
</dbReference>
<dbReference type="Gene3D" id="1.10.10.10">
    <property type="entry name" value="Winged helix-like DNA-binding domain superfamily/Winged helix DNA-binding domain"/>
    <property type="match status" value="1"/>
</dbReference>
<reference evidence="4 5" key="1">
    <citation type="journal article" date="2016" name="Nat. Commun.">
        <title>Thousands of microbial genomes shed light on interconnected biogeochemical processes in an aquifer system.</title>
        <authorList>
            <person name="Anantharaman K."/>
            <person name="Brown C.T."/>
            <person name="Hug L.A."/>
            <person name="Sharon I."/>
            <person name="Castelle C.J."/>
            <person name="Probst A.J."/>
            <person name="Thomas B.C."/>
            <person name="Singh A."/>
            <person name="Wilkins M.J."/>
            <person name="Karaoz U."/>
            <person name="Brodie E.L."/>
            <person name="Williams K.H."/>
            <person name="Hubbard S.S."/>
            <person name="Banfield J.F."/>
        </authorList>
    </citation>
    <scope>NUCLEOTIDE SEQUENCE [LARGE SCALE GENOMIC DNA]</scope>
</reference>
<dbReference type="InterPro" id="IPR003488">
    <property type="entry name" value="DprA"/>
</dbReference>
<dbReference type="AlphaFoldDB" id="A0A1G2SLE8"/>
<evidence type="ECO:0000313" key="4">
    <source>
        <dbReference type="EMBL" id="OHA85814.1"/>
    </source>
</evidence>
<evidence type="ECO:0000313" key="5">
    <source>
        <dbReference type="Proteomes" id="UP000178168"/>
    </source>
</evidence>
<dbReference type="GO" id="GO:0009294">
    <property type="term" value="P:DNA-mediated transformation"/>
    <property type="evidence" value="ECO:0007669"/>
    <property type="project" value="InterPro"/>
</dbReference>
<dbReference type="Gene3D" id="3.40.50.450">
    <property type="match status" value="1"/>
</dbReference>
<protein>
    <submittedName>
        <fullName evidence="4">DNA protecting protein DprA</fullName>
    </submittedName>
</protein>
<dbReference type="InterPro" id="IPR057666">
    <property type="entry name" value="DrpA_SLOG"/>
</dbReference>
<evidence type="ECO:0000259" key="3">
    <source>
        <dbReference type="Pfam" id="PF17782"/>
    </source>
</evidence>
<dbReference type="Pfam" id="PF02481">
    <property type="entry name" value="DNA_processg_A"/>
    <property type="match status" value="1"/>
</dbReference>
<accession>A0A1G2SLE8</accession>
<feature type="domain" description="DprA winged helix" evidence="3">
    <location>
        <begin position="229"/>
        <end position="278"/>
    </location>
</feature>
<proteinExistence type="inferred from homology"/>
<name>A0A1G2SLE8_9BACT</name>
<comment type="similarity">
    <text evidence="1">Belongs to the DprA/Smf family.</text>
</comment>